<dbReference type="Ensembl" id="ENSCSAVT00000004283.1">
    <property type="protein sequence ID" value="ENSCSAVP00000004220.1"/>
    <property type="gene ID" value="ENSCSAVG00000002486.1"/>
</dbReference>
<dbReference type="SUPFAM" id="SSF47413">
    <property type="entry name" value="lambda repressor-like DNA-binding domains"/>
    <property type="match status" value="1"/>
</dbReference>
<organism evidence="6 7">
    <name type="scientific">Ciona savignyi</name>
    <name type="common">Pacific transparent sea squirt</name>
    <dbReference type="NCBI Taxonomy" id="51511"/>
    <lineage>
        <taxon>Eukaryota</taxon>
        <taxon>Metazoa</taxon>
        <taxon>Chordata</taxon>
        <taxon>Tunicata</taxon>
        <taxon>Ascidiacea</taxon>
        <taxon>Phlebobranchia</taxon>
        <taxon>Cionidae</taxon>
        <taxon>Ciona</taxon>
    </lineage>
</organism>
<sequence>QASVKEDIRKFISERHISQSAIAKATRNAISQSYISQWLAQPQDISGQKKKAMYTWYIIERRKPPGASNGMGVTPPLVFRHNEMDNDCVSPLLMKSKRGARFTWPKECLSILENYYNANSYPDECKREEIAHACNTIIQSQKPGSMLTELDKVTTVKVYNWFANRRKDDKRRRHIEHVEAMDQNNLMLSPRRNSTVSPSPSCNSNDSMAGMDSNDRHSVTFWLYTPQGCHGMIIPKKEHPMQLALEMAAVNHSILALVNPHRTEVMRHDDDTDGESSSEEAIRAEERKPFERIAENGSFV</sequence>
<feature type="region of interest" description="Disordered" evidence="3">
    <location>
        <begin position="265"/>
        <end position="300"/>
    </location>
</feature>
<dbReference type="FunFam" id="1.10.10.60:FF:000038">
    <property type="entry name" value="Homeobox-containing protein 1 isoform X2"/>
    <property type="match status" value="1"/>
</dbReference>
<dbReference type="SUPFAM" id="SSF46689">
    <property type="entry name" value="Homeodomain-like"/>
    <property type="match status" value="1"/>
</dbReference>
<dbReference type="CDD" id="cd00093">
    <property type="entry name" value="HTH_XRE"/>
    <property type="match status" value="1"/>
</dbReference>
<keyword evidence="1 2" id="KW-0238">DNA-binding</keyword>
<dbReference type="Proteomes" id="UP000007875">
    <property type="component" value="Unassembled WGS sequence"/>
</dbReference>
<accession>H2YFX2</accession>
<proteinExistence type="predicted"/>
<dbReference type="PROSITE" id="PS50071">
    <property type="entry name" value="HOMEOBOX_2"/>
    <property type="match status" value="1"/>
</dbReference>
<dbReference type="FunCoup" id="H2YFX2">
    <property type="interactions" value="8"/>
</dbReference>
<feature type="DNA-binding region" description="Homeobox" evidence="1">
    <location>
        <begin position="97"/>
        <end position="173"/>
    </location>
</feature>
<dbReference type="Pfam" id="PF04814">
    <property type="entry name" value="HNF-1_N"/>
    <property type="match status" value="1"/>
</dbReference>
<feature type="domain" description="POU-specific atypical" evidence="5">
    <location>
        <begin position="1"/>
        <end position="73"/>
    </location>
</feature>
<dbReference type="InterPro" id="IPR040363">
    <property type="entry name" value="HMBOX1"/>
</dbReference>
<dbReference type="OMA" id="YNANSYP"/>
<dbReference type="eggNOG" id="ENOG502QQSR">
    <property type="taxonomic scope" value="Eukaryota"/>
</dbReference>
<dbReference type="InterPro" id="IPR009057">
    <property type="entry name" value="Homeodomain-like_sf"/>
</dbReference>
<comment type="subcellular location">
    <subcellularLocation>
        <location evidence="1 2">Nucleus</location>
    </subcellularLocation>
</comment>
<keyword evidence="1 2" id="KW-0539">Nucleus</keyword>
<dbReference type="HOGENOM" id="CLU_052355_0_0_1"/>
<evidence type="ECO:0000313" key="7">
    <source>
        <dbReference type="Proteomes" id="UP000007875"/>
    </source>
</evidence>
<dbReference type="InterPro" id="IPR001356">
    <property type="entry name" value="HD"/>
</dbReference>
<evidence type="ECO:0000313" key="6">
    <source>
        <dbReference type="Ensembl" id="ENSCSAVP00000004220.1"/>
    </source>
</evidence>
<protein>
    <submittedName>
        <fullName evidence="6">Uncharacterized protein</fullName>
    </submittedName>
</protein>
<dbReference type="SMART" id="SM00389">
    <property type="entry name" value="HOX"/>
    <property type="match status" value="1"/>
</dbReference>
<name>H2YFX2_CIOSA</name>
<keyword evidence="7" id="KW-1185">Reference proteome</keyword>
<dbReference type="GO" id="GO:0003691">
    <property type="term" value="F:double-stranded telomeric DNA binding"/>
    <property type="evidence" value="ECO:0007669"/>
    <property type="project" value="InterPro"/>
</dbReference>
<dbReference type="STRING" id="51511.ENSCSAVP00000004220"/>
<evidence type="ECO:0000256" key="1">
    <source>
        <dbReference type="PROSITE-ProRule" id="PRU00108"/>
    </source>
</evidence>
<dbReference type="AlphaFoldDB" id="H2YFX2"/>
<dbReference type="PANTHER" id="PTHR14618">
    <property type="entry name" value="HOMEODOX-CONTAINING PROTEIN 1 HMBOX1"/>
    <property type="match status" value="1"/>
</dbReference>
<dbReference type="CDD" id="cd00086">
    <property type="entry name" value="homeodomain"/>
    <property type="match status" value="1"/>
</dbReference>
<dbReference type="Gene3D" id="1.10.10.60">
    <property type="entry name" value="Homeodomain-like"/>
    <property type="match status" value="1"/>
</dbReference>
<evidence type="ECO:0000256" key="2">
    <source>
        <dbReference type="RuleBase" id="RU000682"/>
    </source>
</evidence>
<reference evidence="7" key="1">
    <citation type="submission" date="2003-08" db="EMBL/GenBank/DDBJ databases">
        <authorList>
            <person name="Birren B."/>
            <person name="Nusbaum C."/>
            <person name="Abebe A."/>
            <person name="Abouelleil A."/>
            <person name="Adekoya E."/>
            <person name="Ait-zahra M."/>
            <person name="Allen N."/>
            <person name="Allen T."/>
            <person name="An P."/>
            <person name="Anderson M."/>
            <person name="Anderson S."/>
            <person name="Arachchi H."/>
            <person name="Armbruster J."/>
            <person name="Bachantsang P."/>
            <person name="Baldwin J."/>
            <person name="Barry A."/>
            <person name="Bayul T."/>
            <person name="Blitshsteyn B."/>
            <person name="Bloom T."/>
            <person name="Blye J."/>
            <person name="Boguslavskiy L."/>
            <person name="Borowsky M."/>
            <person name="Boukhgalter B."/>
            <person name="Brunache A."/>
            <person name="Butler J."/>
            <person name="Calixte N."/>
            <person name="Calvo S."/>
            <person name="Camarata J."/>
            <person name="Campo K."/>
            <person name="Chang J."/>
            <person name="Cheshatsang Y."/>
            <person name="Citroen M."/>
            <person name="Collymore A."/>
            <person name="Considine T."/>
            <person name="Cook A."/>
            <person name="Cooke P."/>
            <person name="Corum B."/>
            <person name="Cuomo C."/>
            <person name="David R."/>
            <person name="Dawoe T."/>
            <person name="Degray S."/>
            <person name="Dodge S."/>
            <person name="Dooley K."/>
            <person name="Dorje P."/>
            <person name="Dorjee K."/>
            <person name="Dorris L."/>
            <person name="Duffey N."/>
            <person name="Dupes A."/>
            <person name="Elkins T."/>
            <person name="Engels R."/>
            <person name="Erickson J."/>
            <person name="Farina A."/>
            <person name="Faro S."/>
            <person name="Ferreira P."/>
            <person name="Fischer H."/>
            <person name="Fitzgerald M."/>
            <person name="Foley K."/>
            <person name="Gage D."/>
            <person name="Galagan J."/>
            <person name="Gearin G."/>
            <person name="Gnerre S."/>
            <person name="Gnirke A."/>
            <person name="Goyette A."/>
            <person name="Graham J."/>
            <person name="Grandbois E."/>
            <person name="Gyaltsen K."/>
            <person name="Hafez N."/>
            <person name="Hagopian D."/>
            <person name="Hagos B."/>
            <person name="Hall J."/>
            <person name="Hatcher B."/>
            <person name="Heller A."/>
            <person name="Higgins H."/>
            <person name="Honan T."/>
            <person name="Horn A."/>
            <person name="Houde N."/>
            <person name="Hughes L."/>
            <person name="Hulme W."/>
            <person name="Husby E."/>
            <person name="Iliev I."/>
            <person name="Jaffe D."/>
            <person name="Jones C."/>
            <person name="Kamal M."/>
            <person name="Kamat A."/>
            <person name="Kamvysselis M."/>
            <person name="Karlsson E."/>
            <person name="Kells C."/>
            <person name="Kieu A."/>
            <person name="Kisner P."/>
            <person name="Kodira C."/>
            <person name="Kulbokas E."/>
            <person name="Labutti K."/>
            <person name="Lama D."/>
            <person name="Landers T."/>
            <person name="Leger J."/>
            <person name="Levine S."/>
            <person name="Lewis D."/>
            <person name="Lewis T."/>
            <person name="Lindblad-toh K."/>
            <person name="Liu X."/>
            <person name="Lokyitsang T."/>
            <person name="Lokyitsang Y."/>
            <person name="Lucien O."/>
            <person name="Lui A."/>
            <person name="Ma L.J."/>
            <person name="Mabbitt R."/>
            <person name="Macdonald J."/>
            <person name="Maclean C."/>
            <person name="Major J."/>
            <person name="Manning J."/>
            <person name="Marabella R."/>
            <person name="Maru K."/>
            <person name="Matthews C."/>
            <person name="Mauceli E."/>
            <person name="Mccarthy M."/>
            <person name="Mcdonough S."/>
            <person name="Mcghee T."/>
            <person name="Meldrim J."/>
            <person name="Meneus L."/>
            <person name="Mesirov J."/>
            <person name="Mihalev A."/>
            <person name="Mihova T."/>
            <person name="Mikkelsen T."/>
            <person name="Mlenga V."/>
            <person name="Moru K."/>
            <person name="Mozes J."/>
            <person name="Mulrain L."/>
            <person name="Munson G."/>
            <person name="Naylor J."/>
            <person name="Newes C."/>
            <person name="Nguyen C."/>
            <person name="Nguyen N."/>
            <person name="Nguyen T."/>
            <person name="Nicol R."/>
            <person name="Nielsen C."/>
            <person name="Nizzari M."/>
            <person name="Norbu C."/>
            <person name="Norbu N."/>
            <person name="O'donnell P."/>
            <person name="Okoawo O."/>
            <person name="O'leary S."/>
            <person name="Omotosho B."/>
            <person name="O'neill K."/>
            <person name="Osman S."/>
            <person name="Parker S."/>
            <person name="Perrin D."/>
            <person name="Phunkhang P."/>
            <person name="Piqani B."/>
            <person name="Purcell S."/>
            <person name="Rachupka T."/>
            <person name="Ramasamy U."/>
            <person name="Rameau R."/>
            <person name="Ray V."/>
            <person name="Raymond C."/>
            <person name="Retta R."/>
            <person name="Richardson S."/>
            <person name="Rise C."/>
            <person name="Rodriguez J."/>
            <person name="Rogers J."/>
            <person name="Rogov P."/>
            <person name="Rutman M."/>
            <person name="Schupbach R."/>
            <person name="Seaman C."/>
            <person name="Settipalli S."/>
            <person name="Sharpe T."/>
            <person name="Sheridan J."/>
            <person name="Sherpa N."/>
            <person name="Shi J."/>
            <person name="Smirnov S."/>
            <person name="Smith C."/>
            <person name="Sougnez C."/>
            <person name="Spencer B."/>
            <person name="Stalker J."/>
            <person name="Stange-thomann N."/>
            <person name="Stavropoulos S."/>
            <person name="Stetson K."/>
            <person name="Stone C."/>
            <person name="Stone S."/>
            <person name="Stubbs M."/>
            <person name="Talamas J."/>
            <person name="Tchuinga P."/>
            <person name="Tenzing P."/>
            <person name="Tesfaye S."/>
            <person name="Theodore J."/>
            <person name="Thoulutsang Y."/>
            <person name="Topham K."/>
            <person name="Towey S."/>
            <person name="Tsamla T."/>
            <person name="Tsomo N."/>
            <person name="Vallee D."/>
            <person name="Vassiliev H."/>
            <person name="Venkataraman V."/>
            <person name="Vinson J."/>
            <person name="Vo A."/>
            <person name="Wade C."/>
            <person name="Wang S."/>
            <person name="Wangchuk T."/>
            <person name="Wangdi T."/>
            <person name="Whittaker C."/>
            <person name="Wilkinson J."/>
            <person name="Wu Y."/>
            <person name="Wyman D."/>
            <person name="Yadav S."/>
            <person name="Yang S."/>
            <person name="Yang X."/>
            <person name="Yeager S."/>
            <person name="Yee E."/>
            <person name="Young G."/>
            <person name="Zainoun J."/>
            <person name="Zembeck L."/>
            <person name="Zimmer A."/>
            <person name="Zody M."/>
            <person name="Lander E."/>
        </authorList>
    </citation>
    <scope>NUCLEOTIDE SEQUENCE [LARGE SCALE GENOMIC DNA]</scope>
</reference>
<dbReference type="Pfam" id="PF00046">
    <property type="entry name" value="Homeodomain"/>
    <property type="match status" value="1"/>
</dbReference>
<dbReference type="InterPro" id="IPR010982">
    <property type="entry name" value="Lambda_DNA-bd_dom_sf"/>
</dbReference>
<dbReference type="InterPro" id="IPR006899">
    <property type="entry name" value="HNF-1_N"/>
</dbReference>
<reference evidence="6" key="2">
    <citation type="submission" date="2025-08" db="UniProtKB">
        <authorList>
            <consortium name="Ensembl"/>
        </authorList>
    </citation>
    <scope>IDENTIFICATION</scope>
</reference>
<dbReference type="GO" id="GO:0045893">
    <property type="term" value="P:positive regulation of DNA-templated transcription"/>
    <property type="evidence" value="ECO:0007669"/>
    <property type="project" value="InterPro"/>
</dbReference>
<dbReference type="InParanoid" id="H2YFX2"/>
<keyword evidence="1 2" id="KW-0371">Homeobox</keyword>
<dbReference type="InterPro" id="IPR001387">
    <property type="entry name" value="Cro/C1-type_HTH"/>
</dbReference>
<dbReference type="InterPro" id="IPR044869">
    <property type="entry name" value="HNF-1_POU"/>
</dbReference>
<reference evidence="6" key="3">
    <citation type="submission" date="2025-09" db="UniProtKB">
        <authorList>
            <consortium name="Ensembl"/>
        </authorList>
    </citation>
    <scope>IDENTIFICATION</scope>
</reference>
<evidence type="ECO:0000259" key="4">
    <source>
        <dbReference type="PROSITE" id="PS50071"/>
    </source>
</evidence>
<dbReference type="PANTHER" id="PTHR14618:SF0">
    <property type="entry name" value="HOMEOBOX-CONTAINING PROTEIN 1"/>
    <property type="match status" value="1"/>
</dbReference>
<feature type="compositionally biased region" description="Basic and acidic residues" evidence="3">
    <location>
        <begin position="280"/>
        <end position="294"/>
    </location>
</feature>
<dbReference type="Gene3D" id="1.10.260.40">
    <property type="entry name" value="lambda repressor-like DNA-binding domains"/>
    <property type="match status" value="1"/>
</dbReference>
<evidence type="ECO:0000256" key="3">
    <source>
        <dbReference type="SAM" id="MobiDB-lite"/>
    </source>
</evidence>
<evidence type="ECO:0000259" key="5">
    <source>
        <dbReference type="PROSITE" id="PS51936"/>
    </source>
</evidence>
<dbReference type="GeneTree" id="ENSGT00940000154928"/>
<dbReference type="PROSITE" id="PS51936">
    <property type="entry name" value="POU_4"/>
    <property type="match status" value="1"/>
</dbReference>
<dbReference type="GO" id="GO:0005634">
    <property type="term" value="C:nucleus"/>
    <property type="evidence" value="ECO:0007669"/>
    <property type="project" value="UniProtKB-SubCell"/>
</dbReference>
<feature type="domain" description="Homeobox" evidence="4">
    <location>
        <begin position="95"/>
        <end position="172"/>
    </location>
</feature>